<keyword evidence="3" id="KW-1185">Reference proteome</keyword>
<feature type="compositionally biased region" description="Basic and acidic residues" evidence="1">
    <location>
        <begin position="595"/>
        <end position="604"/>
    </location>
</feature>
<dbReference type="STRING" id="344882.ABB29_12005"/>
<name>A0A0R0CH29_9GAMM</name>
<dbReference type="RefSeq" id="WP_057659281.1">
    <property type="nucleotide sequence ID" value="NZ_LDJL01000011.1"/>
</dbReference>
<sequence length="683" mass="76178">MAKTKDADKISEMRQRRQRAVECSSELYGKAIEDTKFVTVPGCQWDSALKNRRGDRPCYEFPKLNSHVRQVVNEMRQTRPQGKVRGAEESDRGLAEIMQGICRNIESVSNAEQAYDIAFESAVQGGLGVWRICTDYANDDDFELDIRIDPIRNFASVRFDPAAMQIDRRDGLFAFVDDLVPESEAKRMYGDADWEGFDDDQGCEDWRDAGQVRISEYWYKQPVKRDLWALSDGRVVFADELAEESGLTEAEAEEFLAATGTTILRRRVVDSHKVMSVITNGHEFLTEPAEFPSKYIPLVPVWGNIQNIEGQDYWQGMVRPSKDQQRLHNVHRTAMTEAVAKAPKAPFIVKMKWIKGLENFWKKANSEDFPYLPVRDDAEEMPKRAQQAEVPAALIQLAGMDNDDMKAATGQHDASLGARSNETSGKAINARKQQGATATFNYMDNLTYSIRYTYEILVDMIPRVYDTQRVVRVLGEDGGEKWKTLYQEVPGPDGQMHTVNDIQKGKYDVVITVGPSYATQRMEAVDSFSAMLGQMGNGLPPPIAALMAYTVVKNTDLPGADEVDSAFRKLLVAQGVMQPKEGEQPPEPQQPDPRMQAESRKAEADAAYSEARAQEAAAKAQVVIPQAQADIQKTVAEAVAQQLQNMAQSGQLAAMLQPPPQFSPAPSQPPPGGFFMPGEGPQF</sequence>
<feature type="region of interest" description="Disordered" evidence="1">
    <location>
        <begin position="656"/>
        <end position="683"/>
    </location>
</feature>
<gene>
    <name evidence="2" type="ORF">ABB29_12005</name>
</gene>
<protein>
    <recommendedName>
        <fullName evidence="4">Portal protein</fullName>
    </recommendedName>
</protein>
<evidence type="ECO:0000256" key="1">
    <source>
        <dbReference type="SAM" id="MobiDB-lite"/>
    </source>
</evidence>
<dbReference type="EMBL" id="LDJL01000011">
    <property type="protein sequence ID" value="KRG69129.1"/>
    <property type="molecule type" value="Genomic_DNA"/>
</dbReference>
<accession>A0A0R0CH29</accession>
<dbReference type="Pfam" id="PF16510">
    <property type="entry name" value="P22_portal"/>
    <property type="match status" value="1"/>
</dbReference>
<dbReference type="PATRIC" id="fig|344882.3.peg.768"/>
<dbReference type="InterPro" id="IPR032427">
    <property type="entry name" value="P22_portal"/>
</dbReference>
<feature type="compositionally biased region" description="Low complexity" evidence="1">
    <location>
        <begin position="673"/>
        <end position="683"/>
    </location>
</feature>
<organism evidence="2 3">
    <name type="scientific">Pseudoxanthomonas dokdonensis</name>
    <dbReference type="NCBI Taxonomy" id="344882"/>
    <lineage>
        <taxon>Bacteria</taxon>
        <taxon>Pseudomonadati</taxon>
        <taxon>Pseudomonadota</taxon>
        <taxon>Gammaproteobacteria</taxon>
        <taxon>Lysobacterales</taxon>
        <taxon>Lysobacteraceae</taxon>
        <taxon>Pseudoxanthomonas</taxon>
    </lineage>
</organism>
<evidence type="ECO:0008006" key="4">
    <source>
        <dbReference type="Google" id="ProtNLM"/>
    </source>
</evidence>
<reference evidence="2 3" key="1">
    <citation type="submission" date="2015-05" db="EMBL/GenBank/DDBJ databases">
        <title>Genome sequencing and analysis of members of genus Stenotrophomonas.</title>
        <authorList>
            <person name="Patil P.P."/>
            <person name="Midha S."/>
            <person name="Patil P.B."/>
        </authorList>
    </citation>
    <scope>NUCLEOTIDE SEQUENCE [LARGE SCALE GENOMIC DNA]</scope>
    <source>
        <strain evidence="2 3">DSM 21858</strain>
    </source>
</reference>
<evidence type="ECO:0000313" key="3">
    <source>
        <dbReference type="Proteomes" id="UP000052052"/>
    </source>
</evidence>
<dbReference type="Proteomes" id="UP000052052">
    <property type="component" value="Unassembled WGS sequence"/>
</dbReference>
<dbReference type="AlphaFoldDB" id="A0A0R0CH29"/>
<evidence type="ECO:0000313" key="2">
    <source>
        <dbReference type="EMBL" id="KRG69129.1"/>
    </source>
</evidence>
<proteinExistence type="predicted"/>
<feature type="compositionally biased region" description="Pro residues" evidence="1">
    <location>
        <begin position="657"/>
        <end position="672"/>
    </location>
</feature>
<feature type="region of interest" description="Disordered" evidence="1">
    <location>
        <begin position="576"/>
        <end position="606"/>
    </location>
</feature>
<dbReference type="OrthoDB" id="1632915at2"/>
<comment type="caution">
    <text evidence="2">The sequence shown here is derived from an EMBL/GenBank/DDBJ whole genome shotgun (WGS) entry which is preliminary data.</text>
</comment>